<evidence type="ECO:0000259" key="7">
    <source>
        <dbReference type="PROSITE" id="PS51935"/>
    </source>
</evidence>
<dbReference type="PROSITE" id="PS51935">
    <property type="entry name" value="NLPC_P60"/>
    <property type="match status" value="1"/>
</dbReference>
<evidence type="ECO:0000256" key="5">
    <source>
        <dbReference type="SAM" id="Coils"/>
    </source>
</evidence>
<dbReference type="InterPro" id="IPR051794">
    <property type="entry name" value="PG_Endopeptidase_C40"/>
</dbReference>
<dbReference type="AlphaFoldDB" id="A0A6V8K1T1"/>
<keyword evidence="6" id="KW-0732">Signal</keyword>
<dbReference type="InterPro" id="IPR038765">
    <property type="entry name" value="Papain-like_cys_pep_sf"/>
</dbReference>
<evidence type="ECO:0000256" key="1">
    <source>
        <dbReference type="ARBA" id="ARBA00007074"/>
    </source>
</evidence>
<keyword evidence="5" id="KW-0175">Coiled coil</keyword>
<dbReference type="RefSeq" id="WP_173056707.1">
    <property type="nucleotide sequence ID" value="NZ_BAABGO010000001.1"/>
</dbReference>
<reference evidence="8 9" key="2">
    <citation type="submission" date="2020-03" db="EMBL/GenBank/DDBJ databases">
        <authorList>
            <person name="Ichikawa N."/>
            <person name="Kimura A."/>
            <person name="Kitahashi Y."/>
            <person name="Uohara A."/>
        </authorList>
    </citation>
    <scope>NUCLEOTIDE SEQUENCE [LARGE SCALE GENOMIC DNA]</scope>
    <source>
        <strain evidence="8 9">NBRC 108639</strain>
    </source>
</reference>
<dbReference type="SUPFAM" id="SSF54001">
    <property type="entry name" value="Cysteine proteinases"/>
    <property type="match status" value="1"/>
</dbReference>
<evidence type="ECO:0000313" key="8">
    <source>
        <dbReference type="EMBL" id="GFJ79082.1"/>
    </source>
</evidence>
<feature type="signal peptide" evidence="6">
    <location>
        <begin position="1"/>
        <end position="23"/>
    </location>
</feature>
<evidence type="ECO:0000256" key="6">
    <source>
        <dbReference type="SAM" id="SignalP"/>
    </source>
</evidence>
<keyword evidence="3" id="KW-0378">Hydrolase</keyword>
<gene>
    <name evidence="8" type="ORF">Phou_032620</name>
</gene>
<dbReference type="GO" id="GO:0006508">
    <property type="term" value="P:proteolysis"/>
    <property type="evidence" value="ECO:0007669"/>
    <property type="project" value="UniProtKB-KW"/>
</dbReference>
<reference evidence="8 9" key="1">
    <citation type="submission" date="2020-03" db="EMBL/GenBank/DDBJ databases">
        <title>Whole genome shotgun sequence of Phytohabitans houttuyneae NBRC 108639.</title>
        <authorList>
            <person name="Komaki H."/>
            <person name="Tamura T."/>
        </authorList>
    </citation>
    <scope>NUCLEOTIDE SEQUENCE [LARGE SCALE GENOMIC DNA]</scope>
    <source>
        <strain evidence="8 9">NBRC 108639</strain>
    </source>
</reference>
<accession>A0A6V8K1T1</accession>
<evidence type="ECO:0000256" key="3">
    <source>
        <dbReference type="ARBA" id="ARBA00022801"/>
    </source>
</evidence>
<dbReference type="Gene3D" id="6.10.250.3150">
    <property type="match status" value="1"/>
</dbReference>
<proteinExistence type="inferred from homology"/>
<feature type="domain" description="NlpC/P60" evidence="7">
    <location>
        <begin position="198"/>
        <end position="313"/>
    </location>
</feature>
<keyword evidence="2" id="KW-0645">Protease</keyword>
<sequence>MFRSLVLFAVLVPALFASEPAAAEPRGDQLDGKLYAAAERLEQVIEEYNEVRDDLRATRGKQAALAARTLPLERAAAAEEARIGMIAATEYRNSGAGPALAVITSTSPEDFADRLLVLDRLAAQQRAAVDKLTAARARFDGSRRALEAVAEQQQAQQERLASRRKQIEHDITQLESLRERSGYRPATGIRGFKPVFSAGKAGAAVRFAYAQLGKSYRFGAEGPDAYDCSGLTSAAWSRAGVALPHNARRQQQAVHGVSRSDLRPGDLVFYYRNVRHVGMYVGGGKIIHAPQHGEPVRVDNVDYQPVHSFGRPG</sequence>
<name>A0A6V8K1T1_9ACTN</name>
<comment type="similarity">
    <text evidence="1">Belongs to the peptidase C40 family.</text>
</comment>
<dbReference type="InterPro" id="IPR000064">
    <property type="entry name" value="NLP_P60_dom"/>
</dbReference>
<dbReference type="PANTHER" id="PTHR47359">
    <property type="entry name" value="PEPTIDOGLYCAN DL-ENDOPEPTIDASE CWLO"/>
    <property type="match status" value="1"/>
</dbReference>
<evidence type="ECO:0000256" key="2">
    <source>
        <dbReference type="ARBA" id="ARBA00022670"/>
    </source>
</evidence>
<feature type="coiled-coil region" evidence="5">
    <location>
        <begin position="143"/>
        <end position="170"/>
    </location>
</feature>
<evidence type="ECO:0000256" key="4">
    <source>
        <dbReference type="ARBA" id="ARBA00022807"/>
    </source>
</evidence>
<evidence type="ECO:0000313" key="9">
    <source>
        <dbReference type="Proteomes" id="UP000482800"/>
    </source>
</evidence>
<dbReference type="Gene3D" id="3.90.1720.10">
    <property type="entry name" value="endopeptidase domain like (from Nostoc punctiforme)"/>
    <property type="match status" value="1"/>
</dbReference>
<organism evidence="8 9">
    <name type="scientific">Phytohabitans houttuyneae</name>
    <dbReference type="NCBI Taxonomy" id="1076126"/>
    <lineage>
        <taxon>Bacteria</taxon>
        <taxon>Bacillati</taxon>
        <taxon>Actinomycetota</taxon>
        <taxon>Actinomycetes</taxon>
        <taxon>Micromonosporales</taxon>
        <taxon>Micromonosporaceae</taxon>
    </lineage>
</organism>
<comment type="caution">
    <text evidence="8">The sequence shown here is derived from an EMBL/GenBank/DDBJ whole genome shotgun (WGS) entry which is preliminary data.</text>
</comment>
<protein>
    <recommendedName>
        <fullName evidence="7">NlpC/P60 domain-containing protein</fullName>
    </recommendedName>
</protein>
<dbReference type="EMBL" id="BLPF01000001">
    <property type="protein sequence ID" value="GFJ79082.1"/>
    <property type="molecule type" value="Genomic_DNA"/>
</dbReference>
<keyword evidence="4" id="KW-0788">Thiol protease</keyword>
<dbReference type="GO" id="GO:0008234">
    <property type="term" value="F:cysteine-type peptidase activity"/>
    <property type="evidence" value="ECO:0007669"/>
    <property type="project" value="UniProtKB-KW"/>
</dbReference>
<feature type="chain" id="PRO_5028929491" description="NlpC/P60 domain-containing protein" evidence="6">
    <location>
        <begin position="24"/>
        <end position="313"/>
    </location>
</feature>
<dbReference type="PANTHER" id="PTHR47359:SF3">
    <property type="entry name" value="NLP_P60 DOMAIN-CONTAINING PROTEIN-RELATED"/>
    <property type="match status" value="1"/>
</dbReference>
<dbReference type="Proteomes" id="UP000482800">
    <property type="component" value="Unassembled WGS sequence"/>
</dbReference>
<dbReference type="Pfam" id="PF00877">
    <property type="entry name" value="NLPC_P60"/>
    <property type="match status" value="1"/>
</dbReference>
<keyword evidence="9" id="KW-1185">Reference proteome</keyword>